<evidence type="ECO:0000313" key="8">
    <source>
        <dbReference type="Proteomes" id="UP000033874"/>
    </source>
</evidence>
<dbReference type="InterPro" id="IPR036388">
    <property type="entry name" value="WH-like_DNA-bd_sf"/>
</dbReference>
<dbReference type="GO" id="GO:0006352">
    <property type="term" value="P:DNA-templated transcription initiation"/>
    <property type="evidence" value="ECO:0007669"/>
    <property type="project" value="InterPro"/>
</dbReference>
<protein>
    <submittedName>
        <fullName evidence="7">RNA polymerase sigma24 factor</fullName>
    </submittedName>
</protein>
<evidence type="ECO:0000256" key="1">
    <source>
        <dbReference type="ARBA" id="ARBA00010641"/>
    </source>
</evidence>
<dbReference type="InterPro" id="IPR014284">
    <property type="entry name" value="RNA_pol_sigma-70_dom"/>
</dbReference>
<keyword evidence="2" id="KW-0805">Transcription regulation</keyword>
<dbReference type="SUPFAM" id="SSF88659">
    <property type="entry name" value="Sigma3 and sigma4 domains of RNA polymerase sigma factors"/>
    <property type="match status" value="1"/>
</dbReference>
<gene>
    <name evidence="7" type="ORF">YP76_04665</name>
</gene>
<dbReference type="Pfam" id="PF04542">
    <property type="entry name" value="Sigma70_r2"/>
    <property type="match status" value="1"/>
</dbReference>
<dbReference type="GO" id="GO:0003677">
    <property type="term" value="F:DNA binding"/>
    <property type="evidence" value="ECO:0007669"/>
    <property type="project" value="InterPro"/>
</dbReference>
<dbReference type="RefSeq" id="WP_046762638.1">
    <property type="nucleotide sequence ID" value="NZ_LBIC01000001.1"/>
</dbReference>
<accession>A0A0M3AZ45</accession>
<comment type="similarity">
    <text evidence="1">Belongs to the sigma-70 factor family. ECF subfamily.</text>
</comment>
<evidence type="ECO:0000259" key="5">
    <source>
        <dbReference type="Pfam" id="PF04542"/>
    </source>
</evidence>
<dbReference type="Pfam" id="PF08281">
    <property type="entry name" value="Sigma70_r4_2"/>
    <property type="match status" value="1"/>
</dbReference>
<dbReference type="STRING" id="56193.YP76_04665"/>
<dbReference type="Proteomes" id="UP000033874">
    <property type="component" value="Unassembled WGS sequence"/>
</dbReference>
<dbReference type="NCBIfam" id="TIGR02937">
    <property type="entry name" value="sigma70-ECF"/>
    <property type="match status" value="1"/>
</dbReference>
<comment type="caution">
    <text evidence="7">The sequence shown here is derived from an EMBL/GenBank/DDBJ whole genome shotgun (WGS) entry which is preliminary data.</text>
</comment>
<dbReference type="GO" id="GO:0016987">
    <property type="term" value="F:sigma factor activity"/>
    <property type="evidence" value="ECO:0007669"/>
    <property type="project" value="UniProtKB-KW"/>
</dbReference>
<evidence type="ECO:0000256" key="4">
    <source>
        <dbReference type="ARBA" id="ARBA00023163"/>
    </source>
</evidence>
<dbReference type="PANTHER" id="PTHR43133:SF51">
    <property type="entry name" value="RNA POLYMERASE SIGMA FACTOR"/>
    <property type="match status" value="1"/>
</dbReference>
<dbReference type="Gene3D" id="1.10.1740.10">
    <property type="match status" value="1"/>
</dbReference>
<dbReference type="InterPro" id="IPR039425">
    <property type="entry name" value="RNA_pol_sigma-70-like"/>
</dbReference>
<dbReference type="CDD" id="cd06171">
    <property type="entry name" value="Sigma70_r4"/>
    <property type="match status" value="1"/>
</dbReference>
<reference evidence="7 8" key="1">
    <citation type="submission" date="2015-04" db="EMBL/GenBank/DDBJ databases">
        <title>Genome sequence of aromatic hydrocarbons-degrading Sphingobium chungbukense DJ77.</title>
        <authorList>
            <person name="Kim Y.-C."/>
            <person name="Chae J.-C."/>
        </authorList>
    </citation>
    <scope>NUCLEOTIDE SEQUENCE [LARGE SCALE GENOMIC DNA]</scope>
    <source>
        <strain evidence="7 8">DJ77</strain>
    </source>
</reference>
<dbReference type="InterPro" id="IPR013249">
    <property type="entry name" value="RNA_pol_sigma70_r4_t2"/>
</dbReference>
<proteinExistence type="inferred from homology"/>
<dbReference type="PATRIC" id="fig|56193.3.peg.962"/>
<sequence>MRRTQRRLSVDVIEAAQQGDREALLSLLVITQPDIRRYAQRSCQAADIDDAVQESLWILNRRIGGLRAISAFTSWLFQIVVRECQRLTRKRMTAVSIEHVADNLDFSSRSEPELRLDLAAGLESLPPHYREIVLLRDMQSFTIDEIAATLGLTREAVKARLHRARHLLREYLK</sequence>
<dbReference type="InterPro" id="IPR013324">
    <property type="entry name" value="RNA_pol_sigma_r3/r4-like"/>
</dbReference>
<feature type="domain" description="RNA polymerase sigma factor 70 region 4 type 2" evidence="6">
    <location>
        <begin position="118"/>
        <end position="165"/>
    </location>
</feature>
<keyword evidence="8" id="KW-1185">Reference proteome</keyword>
<organism evidence="7 8">
    <name type="scientific">Sphingobium chungbukense</name>
    <dbReference type="NCBI Taxonomy" id="56193"/>
    <lineage>
        <taxon>Bacteria</taxon>
        <taxon>Pseudomonadati</taxon>
        <taxon>Pseudomonadota</taxon>
        <taxon>Alphaproteobacteria</taxon>
        <taxon>Sphingomonadales</taxon>
        <taxon>Sphingomonadaceae</taxon>
        <taxon>Sphingobium</taxon>
    </lineage>
</organism>
<evidence type="ECO:0000313" key="7">
    <source>
        <dbReference type="EMBL" id="KKW94191.1"/>
    </source>
</evidence>
<dbReference type="InterPro" id="IPR007627">
    <property type="entry name" value="RNA_pol_sigma70_r2"/>
</dbReference>
<dbReference type="SUPFAM" id="SSF88946">
    <property type="entry name" value="Sigma2 domain of RNA polymerase sigma factors"/>
    <property type="match status" value="1"/>
</dbReference>
<evidence type="ECO:0000259" key="6">
    <source>
        <dbReference type="Pfam" id="PF08281"/>
    </source>
</evidence>
<feature type="domain" description="RNA polymerase sigma-70 region 2" evidence="5">
    <location>
        <begin position="32"/>
        <end position="91"/>
    </location>
</feature>
<evidence type="ECO:0000256" key="3">
    <source>
        <dbReference type="ARBA" id="ARBA00023082"/>
    </source>
</evidence>
<dbReference type="Gene3D" id="1.10.10.10">
    <property type="entry name" value="Winged helix-like DNA-binding domain superfamily/Winged helix DNA-binding domain"/>
    <property type="match status" value="1"/>
</dbReference>
<keyword evidence="4" id="KW-0804">Transcription</keyword>
<dbReference type="EMBL" id="LBIC01000001">
    <property type="protein sequence ID" value="KKW94191.1"/>
    <property type="molecule type" value="Genomic_DNA"/>
</dbReference>
<name>A0A0M3AZ45_9SPHN</name>
<evidence type="ECO:0000256" key="2">
    <source>
        <dbReference type="ARBA" id="ARBA00023015"/>
    </source>
</evidence>
<keyword evidence="3" id="KW-0731">Sigma factor</keyword>
<dbReference type="AlphaFoldDB" id="A0A0M3AZ45"/>
<dbReference type="InterPro" id="IPR013325">
    <property type="entry name" value="RNA_pol_sigma_r2"/>
</dbReference>
<dbReference type="PANTHER" id="PTHR43133">
    <property type="entry name" value="RNA POLYMERASE ECF-TYPE SIGMA FACTO"/>
    <property type="match status" value="1"/>
</dbReference>